<accession>A0A836CCY3</accession>
<protein>
    <submittedName>
        <fullName evidence="2">Uncharacterized protein</fullName>
    </submittedName>
</protein>
<keyword evidence="3" id="KW-1185">Reference proteome</keyword>
<dbReference type="PANTHER" id="PTHR47839:SF1">
    <property type="entry name" value="DOMAIN PROTEIN, PUTATIVE (AFU_ORTHOLOGUE AFUA_6G04830)-RELATED"/>
    <property type="match status" value="1"/>
</dbReference>
<evidence type="ECO:0000313" key="2">
    <source>
        <dbReference type="EMBL" id="KAG5180533.1"/>
    </source>
</evidence>
<comment type="caution">
    <text evidence="2">The sequence shown here is derived from an EMBL/GenBank/DDBJ whole genome shotgun (WGS) entry which is preliminary data.</text>
</comment>
<proteinExistence type="predicted"/>
<dbReference type="PANTHER" id="PTHR47839">
    <property type="entry name" value="DOMAIN PROTEIN, PUTATIVE (AFU_ORTHOLOGUE AFUA_6G04830)-RELATED"/>
    <property type="match status" value="1"/>
</dbReference>
<dbReference type="EMBL" id="JAFCMP010000384">
    <property type="protein sequence ID" value="KAG5180533.1"/>
    <property type="molecule type" value="Genomic_DNA"/>
</dbReference>
<dbReference type="AlphaFoldDB" id="A0A836CCY3"/>
<name>A0A836CCY3_9STRA</name>
<organism evidence="2 3">
    <name type="scientific">Tribonema minus</name>
    <dbReference type="NCBI Taxonomy" id="303371"/>
    <lineage>
        <taxon>Eukaryota</taxon>
        <taxon>Sar</taxon>
        <taxon>Stramenopiles</taxon>
        <taxon>Ochrophyta</taxon>
        <taxon>PX clade</taxon>
        <taxon>Xanthophyceae</taxon>
        <taxon>Tribonematales</taxon>
        <taxon>Tribonemataceae</taxon>
        <taxon>Tribonema</taxon>
    </lineage>
</organism>
<gene>
    <name evidence="2" type="ORF">JKP88DRAFT_256182</name>
</gene>
<evidence type="ECO:0000256" key="1">
    <source>
        <dbReference type="SAM" id="MobiDB-lite"/>
    </source>
</evidence>
<sequence length="775" mass="86164">MTPEHQQLAHFLREALPEVTGCAASFATDHAPVRLPAAKVKRELDIGVCESINLDPSYNSISQGFADGRELIQNWSDRCRMQSEHRNAPIELFRTSRDSDTFGFYGLFATPPASAPVGLGYICEWRVPDPTGRTKYLWNLQITNYGTHLPPDILIMGRSEHEGSTQFAGAFGEGMKVEINKLVSGGASVVCATGGRLWTFAHRPGVGLAGPDQRVFVVSVDAAAVPSEHTTILVRGVSQRLDPMRYLFLLPESQRHSELGRNRFPALRMELLTDEQHRGKAFVHGIFMKRFSAGKLSTFSFNYTGPASTYAAIGLTRERNDINLESRIVLTAISDGVDAVYALPRHLNLAMDMRRRVVGTIYSELNHKHTGLRNLCIYGSKIFFEALHEYFRWSHGDNKDEVPVESDVCPLAIEAGVRMRAEHRILLGAPLQAPRERLKQVVILTKTDAGAAVLIINADFFFDWDAVHRRLRDDHQGVGGACGRDDYCGCVRGLFLEQVLENVFRNRPSERKRRERDLMNRCLGLLPGNLPPGPEKPQQASSPPPRTAAAVIPESPAGAPSAEEQRSSAQEVLQRCLRGLSAEWASADAIADALNRGRGPAPPPPTMHDACCDVQIRLTAVLPPGELATDGAPIFVAPQYAPRLEQEIELLRAPIAQFWKLLVDVLGVRVFGLPRADAVAKLRLFWDDSTVIAFNKGGSLFFNMEYWLRQCKQAPPAEGNADRDRRYFWFVVFCHELAHNVAKGHGKDHESAEEVLLQMFMGSMFNVNAKYLLTM</sequence>
<dbReference type="OrthoDB" id="10031156at2759"/>
<dbReference type="Proteomes" id="UP000664859">
    <property type="component" value="Unassembled WGS sequence"/>
</dbReference>
<reference evidence="2" key="1">
    <citation type="submission" date="2021-02" db="EMBL/GenBank/DDBJ databases">
        <title>First Annotated Genome of the Yellow-green Alga Tribonema minus.</title>
        <authorList>
            <person name="Mahan K.M."/>
        </authorList>
    </citation>
    <scope>NUCLEOTIDE SEQUENCE</scope>
    <source>
        <strain evidence="2">UTEX B ZZ1240</strain>
    </source>
</reference>
<feature type="region of interest" description="Disordered" evidence="1">
    <location>
        <begin position="524"/>
        <end position="568"/>
    </location>
</feature>
<evidence type="ECO:0000313" key="3">
    <source>
        <dbReference type="Proteomes" id="UP000664859"/>
    </source>
</evidence>